<dbReference type="KEGG" id="aii:E4K63_05450"/>
<organism evidence="1 2">
    <name type="scientific">Allofrancisella inopinata</name>
    <dbReference type="NCBI Taxonomy" id="1085647"/>
    <lineage>
        <taxon>Bacteria</taxon>
        <taxon>Pseudomonadati</taxon>
        <taxon>Pseudomonadota</taxon>
        <taxon>Gammaproteobacteria</taxon>
        <taxon>Thiotrichales</taxon>
        <taxon>Francisellaceae</taxon>
        <taxon>Allofrancisella</taxon>
    </lineage>
</organism>
<evidence type="ECO:0000313" key="1">
    <source>
        <dbReference type="EMBL" id="QIV96303.1"/>
    </source>
</evidence>
<accession>A0AAE7CS22</accession>
<dbReference type="RefSeq" id="WP_133940480.1">
    <property type="nucleotide sequence ID" value="NZ_CP038241.1"/>
</dbReference>
<reference evidence="1 2" key="1">
    <citation type="submission" date="2019-03" db="EMBL/GenBank/DDBJ databases">
        <title>Complete Genome Sequence of Allofrancisella inopinata Strain SYSU YG23 Isolated from Water-Cooling Systems in China.</title>
        <authorList>
            <person name="Ohrman C."/>
            <person name="Uneklint I."/>
            <person name="Sjodin A."/>
        </authorList>
    </citation>
    <scope>NUCLEOTIDE SEQUENCE [LARGE SCALE GENOMIC DNA]</scope>
    <source>
        <strain evidence="1 2">SYSU YG23</strain>
    </source>
</reference>
<gene>
    <name evidence="1" type="ORF">E4K63_05450</name>
</gene>
<evidence type="ECO:0000313" key="2">
    <source>
        <dbReference type="Proteomes" id="UP000502004"/>
    </source>
</evidence>
<dbReference type="EMBL" id="CP038241">
    <property type="protein sequence ID" value="QIV96303.1"/>
    <property type="molecule type" value="Genomic_DNA"/>
</dbReference>
<proteinExistence type="predicted"/>
<name>A0AAE7CS22_9GAMM</name>
<sequence>MFYIHLFWAGKMPNLNVRRNLQAWGRYLKPNHEVEVVLWCTDSVLESYLNPLNGTVLYPAKLINNQNIDYTKNMLAPQRVNIAQSITELPRQQGHLNTKEIRNWSLYNQGADIARKPNIPTRLPQPYNGLERDTLSHQKYINQYNTKVENLKQSNQGRYNHLQPLLNIIVSPALKALLISDGNVQISDWIITNLINDKQNNLPLFNLFNKNFVLQEALCNILNGYEKEALTHQARLGKFIYFLTNYSNVNSAIKVNERLNKVLGIISNDNVSNRRYIDKGNHCQLYYLNGRATFYEKVYVARISDLFSISQKSYINLKDLFYRLCESGIGSLLPFASDIARLFILNTIPGLYIDSDIMPNTEGRYQIKSLDALRKSLAAKVKSTNHIFCHAMNTNGSFENGALLNFEPGTLNKFLEDTDLEVKNFSLIGMKEGENKWNVEIERFNARLNLDEALFIKNNSLKTISNTPKYKDLYNAFKEKNKIGYKVSQDALNADLCTISDFAFEKLIFNRLVNLHKDSYHDNKERLEYAKWYRNTISKMIVLKQETFTLYSWGDIGSGDFIAQETAQNNITRIINKTLGEMLISIVNDALNAYRTSMQVYKNTHPVKYAMDYGDRSIKSVENLLQSLSGREITVEKMRGIIKDYLNSSSFHNHNLSWIRYFFRELMFYIFTNTELHDNKIKWRVGQNGKRNQKILLFKFLKLDGVYPFNEWITNLKLNNENEADLNVDMLSNNFIFSRQGKNMIDDFVRSLKQ</sequence>
<dbReference type="AlphaFoldDB" id="A0AAE7CS22"/>
<protein>
    <submittedName>
        <fullName evidence="1">Uncharacterized protein</fullName>
    </submittedName>
</protein>
<dbReference type="Proteomes" id="UP000502004">
    <property type="component" value="Chromosome"/>
</dbReference>
<dbReference type="Gene3D" id="3.90.550.20">
    <property type="match status" value="1"/>
</dbReference>
<keyword evidence="2" id="KW-1185">Reference proteome</keyword>